<gene>
    <name evidence="5" type="ORF">BC751_2198</name>
</gene>
<organism evidence="5 6">
    <name type="scientific">Cecembia calidifontis</name>
    <dbReference type="NCBI Taxonomy" id="1187080"/>
    <lineage>
        <taxon>Bacteria</taxon>
        <taxon>Pseudomonadati</taxon>
        <taxon>Bacteroidota</taxon>
        <taxon>Cytophagia</taxon>
        <taxon>Cytophagales</taxon>
        <taxon>Cyclobacteriaceae</taxon>
        <taxon>Cecembia</taxon>
    </lineage>
</organism>
<comment type="caution">
    <text evidence="5">The sequence shown here is derived from an EMBL/GenBank/DDBJ whole genome shotgun (WGS) entry which is preliminary data.</text>
</comment>
<sequence length="211" mass="24320">MLEIKLNSIGKRFQFDWIFKNLSVQISKNTAWAITGSNGSGKSTLIKCIAAINPLTEGKIEYLFEGKSIPESEIFNHLAISAPYLELPEEFSLNELLQFHFRFKKPLNNLSFEEMMENMYLKEHRNKPINQFSSGMKQRLKLGLCFFSDVPLILLDEPSSNLDEKGLNWYLGLIGEFGQNKTILVCSNDPKEYGFCQQKIHVEDYKPKQKL</sequence>
<keyword evidence="6" id="KW-1185">Reference proteome</keyword>
<dbReference type="PROSITE" id="PS00211">
    <property type="entry name" value="ABC_TRANSPORTER_1"/>
    <property type="match status" value="1"/>
</dbReference>
<accession>A0A4Q7PAI0</accession>
<dbReference type="InterPro" id="IPR003439">
    <property type="entry name" value="ABC_transporter-like_ATP-bd"/>
</dbReference>
<keyword evidence="3" id="KW-0067">ATP-binding</keyword>
<dbReference type="Gene3D" id="3.40.50.300">
    <property type="entry name" value="P-loop containing nucleotide triphosphate hydrolases"/>
    <property type="match status" value="1"/>
</dbReference>
<dbReference type="EMBL" id="SGXG01000001">
    <property type="protein sequence ID" value="RZS96618.1"/>
    <property type="molecule type" value="Genomic_DNA"/>
</dbReference>
<keyword evidence="1" id="KW-0813">Transport</keyword>
<name>A0A4Q7PAI0_9BACT</name>
<dbReference type="PANTHER" id="PTHR42939:SF1">
    <property type="entry name" value="ABC TRANSPORTER ATP-BINDING PROTEIN ALBC-RELATED"/>
    <property type="match status" value="1"/>
</dbReference>
<evidence type="ECO:0000259" key="4">
    <source>
        <dbReference type="PROSITE" id="PS50893"/>
    </source>
</evidence>
<dbReference type="Proteomes" id="UP000292209">
    <property type="component" value="Unassembled WGS sequence"/>
</dbReference>
<dbReference type="InterPro" id="IPR017871">
    <property type="entry name" value="ABC_transporter-like_CS"/>
</dbReference>
<dbReference type="RefSeq" id="WP_130275515.1">
    <property type="nucleotide sequence ID" value="NZ_SGXG01000001.1"/>
</dbReference>
<dbReference type="InterPro" id="IPR027417">
    <property type="entry name" value="P-loop_NTPase"/>
</dbReference>
<dbReference type="GO" id="GO:0005524">
    <property type="term" value="F:ATP binding"/>
    <property type="evidence" value="ECO:0007669"/>
    <property type="project" value="UniProtKB-KW"/>
</dbReference>
<reference evidence="5 6" key="1">
    <citation type="submission" date="2019-02" db="EMBL/GenBank/DDBJ databases">
        <title>Genomic Encyclopedia of Archaeal and Bacterial Type Strains, Phase II (KMG-II): from individual species to whole genera.</title>
        <authorList>
            <person name="Goeker M."/>
        </authorList>
    </citation>
    <scope>NUCLEOTIDE SEQUENCE [LARGE SCALE GENOMIC DNA]</scope>
    <source>
        <strain evidence="5 6">DSM 21411</strain>
    </source>
</reference>
<dbReference type="SMART" id="SM00382">
    <property type="entry name" value="AAA"/>
    <property type="match status" value="1"/>
</dbReference>
<evidence type="ECO:0000256" key="3">
    <source>
        <dbReference type="ARBA" id="ARBA00022840"/>
    </source>
</evidence>
<dbReference type="PROSITE" id="PS50893">
    <property type="entry name" value="ABC_TRANSPORTER_2"/>
    <property type="match status" value="1"/>
</dbReference>
<dbReference type="InterPro" id="IPR051782">
    <property type="entry name" value="ABC_Transporter_VariousFunc"/>
</dbReference>
<dbReference type="Pfam" id="PF00005">
    <property type="entry name" value="ABC_tran"/>
    <property type="match status" value="1"/>
</dbReference>
<feature type="domain" description="ABC transporter" evidence="4">
    <location>
        <begin position="4"/>
        <end position="211"/>
    </location>
</feature>
<keyword evidence="2" id="KW-0547">Nucleotide-binding</keyword>
<proteinExistence type="predicted"/>
<protein>
    <submittedName>
        <fullName evidence="5">ABC transporter family protein</fullName>
    </submittedName>
</protein>
<dbReference type="GO" id="GO:0016887">
    <property type="term" value="F:ATP hydrolysis activity"/>
    <property type="evidence" value="ECO:0007669"/>
    <property type="project" value="InterPro"/>
</dbReference>
<dbReference type="InterPro" id="IPR003593">
    <property type="entry name" value="AAA+_ATPase"/>
</dbReference>
<dbReference type="OrthoDB" id="9808363at2"/>
<evidence type="ECO:0000313" key="6">
    <source>
        <dbReference type="Proteomes" id="UP000292209"/>
    </source>
</evidence>
<evidence type="ECO:0000256" key="1">
    <source>
        <dbReference type="ARBA" id="ARBA00022448"/>
    </source>
</evidence>
<dbReference type="PANTHER" id="PTHR42939">
    <property type="entry name" value="ABC TRANSPORTER ATP-BINDING PROTEIN ALBC-RELATED"/>
    <property type="match status" value="1"/>
</dbReference>
<evidence type="ECO:0000256" key="2">
    <source>
        <dbReference type="ARBA" id="ARBA00022741"/>
    </source>
</evidence>
<evidence type="ECO:0000313" key="5">
    <source>
        <dbReference type="EMBL" id="RZS96618.1"/>
    </source>
</evidence>
<dbReference type="AlphaFoldDB" id="A0A4Q7PAI0"/>
<dbReference type="SUPFAM" id="SSF52540">
    <property type="entry name" value="P-loop containing nucleoside triphosphate hydrolases"/>
    <property type="match status" value="1"/>
</dbReference>